<feature type="region of interest" description="Disordered" evidence="1">
    <location>
        <begin position="80"/>
        <end position="106"/>
    </location>
</feature>
<dbReference type="AlphaFoldDB" id="A0AAJ4S1Z3"/>
<gene>
    <name evidence="3" type="ORF">CA257_14105</name>
</gene>
<name>A0AAJ4S1Z3_9SPHN</name>
<feature type="compositionally biased region" description="Polar residues" evidence="1">
    <location>
        <begin position="82"/>
        <end position="91"/>
    </location>
</feature>
<comment type="caution">
    <text evidence="3">The sequence shown here is derived from an EMBL/GenBank/DDBJ whole genome shotgun (WGS) entry which is preliminary data.</text>
</comment>
<evidence type="ECO:0000256" key="1">
    <source>
        <dbReference type="SAM" id="MobiDB-lite"/>
    </source>
</evidence>
<sequence length="196" mass="22555">MVQPPRVSVGTQRRAPRVEVKRPRTVASPQQSTRRVEVQRPRAGHGPRSGAERWRTVERNGYRYEIDDRNRTRRISGEITLNPDQGRSRTAQLAAGGSDRRKSDHGGHYIARRFNGPKEAFNHFAQDSSFNRTDYAKLENEWERAKREKKQVRIKIVPKFEGNSQRPSGLNVVFWIDGIKGGEKFPNEPKGKRDAK</sequence>
<feature type="domain" description="Type VII secretion system protein EssD-like" evidence="2">
    <location>
        <begin position="60"/>
        <end position="176"/>
    </location>
</feature>
<dbReference type="EMBL" id="QQWO01000011">
    <property type="protein sequence ID" value="RSV01887.1"/>
    <property type="molecule type" value="Genomic_DNA"/>
</dbReference>
<dbReference type="InterPro" id="IPR044929">
    <property type="entry name" value="DNA/RNA_non-sp_Endonuclease_sf"/>
</dbReference>
<evidence type="ECO:0000259" key="2">
    <source>
        <dbReference type="Pfam" id="PF13930"/>
    </source>
</evidence>
<evidence type="ECO:0000313" key="4">
    <source>
        <dbReference type="Proteomes" id="UP000286681"/>
    </source>
</evidence>
<dbReference type="Pfam" id="PF13930">
    <property type="entry name" value="Endonuclea_NS_2"/>
    <property type="match status" value="1"/>
</dbReference>
<proteinExistence type="predicted"/>
<reference evidence="3 4" key="1">
    <citation type="submission" date="2018-07" db="EMBL/GenBank/DDBJ databases">
        <title>Genomic and Epidemiologic Investigation of an Indolent Hospital Outbreak.</title>
        <authorList>
            <person name="Johnson R.C."/>
            <person name="Deming C."/>
            <person name="Conlan S."/>
            <person name="Zellmer C.J."/>
            <person name="Michelin A.V."/>
            <person name="Lee-Lin S."/>
            <person name="Thomas P.J."/>
            <person name="Park M."/>
            <person name="Weingarten R.A."/>
            <person name="Less J."/>
            <person name="Dekker J.P."/>
            <person name="Frank K.M."/>
            <person name="Musser K.A."/>
            <person name="Mcquiston J.R."/>
            <person name="Henderson D.K."/>
            <person name="Lau A.F."/>
            <person name="Palmore T.N."/>
            <person name="Segre J.A."/>
        </authorList>
    </citation>
    <scope>NUCLEOTIDE SEQUENCE [LARGE SCALE GENOMIC DNA]</scope>
    <source>
        <strain evidence="3 4">SK-NIH.Env10_0317</strain>
    </source>
</reference>
<evidence type="ECO:0000313" key="3">
    <source>
        <dbReference type="EMBL" id="RSV01887.1"/>
    </source>
</evidence>
<dbReference type="InterPro" id="IPR044927">
    <property type="entry name" value="Endonuclea_NS_2"/>
</dbReference>
<accession>A0AAJ4S1Z3</accession>
<dbReference type="Proteomes" id="UP000286681">
    <property type="component" value="Unassembled WGS sequence"/>
</dbReference>
<dbReference type="Gene3D" id="3.40.570.10">
    <property type="entry name" value="Extracellular Endonuclease, subunit A"/>
    <property type="match status" value="1"/>
</dbReference>
<protein>
    <recommendedName>
        <fullName evidence="2">Type VII secretion system protein EssD-like domain-containing protein</fullName>
    </recommendedName>
</protein>
<organism evidence="3 4">
    <name type="scientific">Sphingomonas koreensis</name>
    <dbReference type="NCBI Taxonomy" id="93064"/>
    <lineage>
        <taxon>Bacteria</taxon>
        <taxon>Pseudomonadati</taxon>
        <taxon>Pseudomonadota</taxon>
        <taxon>Alphaproteobacteria</taxon>
        <taxon>Sphingomonadales</taxon>
        <taxon>Sphingomonadaceae</taxon>
        <taxon>Sphingomonas</taxon>
    </lineage>
</organism>
<feature type="region of interest" description="Disordered" evidence="1">
    <location>
        <begin position="1"/>
        <end position="51"/>
    </location>
</feature>